<dbReference type="Gene3D" id="3.40.50.720">
    <property type="entry name" value="NAD(P)-binding Rossmann-like Domain"/>
    <property type="match status" value="1"/>
</dbReference>
<feature type="domain" description="NAD(P)-binding" evidence="1">
    <location>
        <begin position="8"/>
        <end position="195"/>
    </location>
</feature>
<dbReference type="PANTHER" id="PTHR43355">
    <property type="entry name" value="FLAVIN REDUCTASE (NADPH)"/>
    <property type="match status" value="1"/>
</dbReference>
<dbReference type="PANTHER" id="PTHR43355:SF2">
    <property type="entry name" value="FLAVIN REDUCTASE (NADPH)"/>
    <property type="match status" value="1"/>
</dbReference>
<dbReference type="RefSeq" id="WP_002998635.1">
    <property type="nucleotide sequence ID" value="NZ_UHFA01000002.1"/>
</dbReference>
<organism evidence="2 3">
    <name type="scientific">Streptococcus downei MFe28</name>
    <dbReference type="NCBI Taxonomy" id="764290"/>
    <lineage>
        <taxon>Bacteria</taxon>
        <taxon>Bacillati</taxon>
        <taxon>Bacillota</taxon>
        <taxon>Bacilli</taxon>
        <taxon>Lactobacillales</taxon>
        <taxon>Streptococcaceae</taxon>
        <taxon>Streptococcus</taxon>
    </lineage>
</organism>
<keyword evidence="3" id="KW-1185">Reference proteome</keyword>
<name>A0A380JCP4_STRDO</name>
<evidence type="ECO:0000313" key="2">
    <source>
        <dbReference type="EMBL" id="SUN35167.1"/>
    </source>
</evidence>
<dbReference type="AlphaFoldDB" id="A0A380JCP4"/>
<dbReference type="InterPro" id="IPR051606">
    <property type="entry name" value="Polyketide_Oxido-like"/>
</dbReference>
<dbReference type="EMBL" id="UHFA01000002">
    <property type="protein sequence ID" value="SUN35167.1"/>
    <property type="molecule type" value="Genomic_DNA"/>
</dbReference>
<evidence type="ECO:0000313" key="3">
    <source>
        <dbReference type="Proteomes" id="UP000254082"/>
    </source>
</evidence>
<gene>
    <name evidence="2" type="ORF">NCTC11391_00142</name>
</gene>
<protein>
    <submittedName>
        <fullName evidence="2">NmrA-like dehydrogenase/reductase</fullName>
    </submittedName>
</protein>
<dbReference type="InterPro" id="IPR016040">
    <property type="entry name" value="NAD(P)-bd_dom"/>
</dbReference>
<proteinExistence type="predicted"/>
<accession>A0A380JCP4</accession>
<dbReference type="InterPro" id="IPR036291">
    <property type="entry name" value="NAD(P)-bd_dom_sf"/>
</dbReference>
<dbReference type="GO" id="GO:0016646">
    <property type="term" value="F:oxidoreductase activity, acting on the CH-NH group of donors, NAD or NADP as acceptor"/>
    <property type="evidence" value="ECO:0007669"/>
    <property type="project" value="TreeGrafter"/>
</dbReference>
<evidence type="ECO:0000259" key="1">
    <source>
        <dbReference type="Pfam" id="PF13460"/>
    </source>
</evidence>
<sequence>MKIAVVAANGKVSQLVIEEALKRGHEIVGFSRSQNRSKAENFIQKDIMAMTKEDLAGFDAVVDGFGAFTPETLSLHTKTSQHLADLLSGSQTRLIIVGGAGSLYMTPDHDLQLWQTPDFPEAFRPLAKAQADELAELRKRSDVNWTFISPAADFQADAPATGAYLLGGEEFFVNDQNESVISYADYARALVDVLESGDHMQERISLIRK</sequence>
<reference evidence="2 3" key="1">
    <citation type="submission" date="2018-06" db="EMBL/GenBank/DDBJ databases">
        <authorList>
            <consortium name="Pathogen Informatics"/>
            <person name="Doyle S."/>
        </authorList>
    </citation>
    <scope>NUCLEOTIDE SEQUENCE [LARGE SCALE GENOMIC DNA]</scope>
    <source>
        <strain evidence="3">NCTC 11391</strain>
    </source>
</reference>
<dbReference type="Pfam" id="PF13460">
    <property type="entry name" value="NAD_binding_10"/>
    <property type="match status" value="1"/>
</dbReference>
<dbReference type="SUPFAM" id="SSF51735">
    <property type="entry name" value="NAD(P)-binding Rossmann-fold domains"/>
    <property type="match status" value="1"/>
</dbReference>
<dbReference type="OrthoDB" id="9785372at2"/>
<dbReference type="CDD" id="cd05244">
    <property type="entry name" value="BVR-B_like_SDR_a"/>
    <property type="match status" value="1"/>
</dbReference>
<dbReference type="Proteomes" id="UP000254082">
    <property type="component" value="Unassembled WGS sequence"/>
</dbReference>